<feature type="repeat" description="WD" evidence="6">
    <location>
        <begin position="171"/>
        <end position="213"/>
    </location>
</feature>
<evidence type="ECO:0000256" key="3">
    <source>
        <dbReference type="ARBA" id="ARBA00022737"/>
    </source>
</evidence>
<dbReference type="PROSITE" id="PS50082">
    <property type="entry name" value="WD_REPEATS_2"/>
    <property type="match status" value="2"/>
</dbReference>
<evidence type="ECO:0000313" key="8">
    <source>
        <dbReference type="Proteomes" id="UP000613177"/>
    </source>
</evidence>
<evidence type="ECO:0000256" key="4">
    <source>
        <dbReference type="ARBA" id="ARBA00023015"/>
    </source>
</evidence>
<dbReference type="Proteomes" id="UP000613177">
    <property type="component" value="Unassembled WGS sequence"/>
</dbReference>
<evidence type="ECO:0008006" key="9">
    <source>
        <dbReference type="Google" id="ProtNLM"/>
    </source>
</evidence>
<keyword evidence="2 6" id="KW-0853">WD repeat</keyword>
<feature type="repeat" description="WD" evidence="6">
    <location>
        <begin position="223"/>
        <end position="252"/>
    </location>
</feature>
<keyword evidence="3" id="KW-0677">Repeat</keyword>
<keyword evidence="5" id="KW-0804">Transcription</keyword>
<dbReference type="SMART" id="SM00320">
    <property type="entry name" value="WD40"/>
    <property type="match status" value="6"/>
</dbReference>
<organism evidence="7 8">
    <name type="scientific">Thamnidium elegans</name>
    <dbReference type="NCBI Taxonomy" id="101142"/>
    <lineage>
        <taxon>Eukaryota</taxon>
        <taxon>Fungi</taxon>
        <taxon>Fungi incertae sedis</taxon>
        <taxon>Mucoromycota</taxon>
        <taxon>Mucoromycotina</taxon>
        <taxon>Mucoromycetes</taxon>
        <taxon>Mucorales</taxon>
        <taxon>Mucorineae</taxon>
        <taxon>Mucoraceae</taxon>
        <taxon>Thamnidium</taxon>
    </lineage>
</organism>
<sequence>MTTKRRLSDATIDQSNKTIKYEDKEERLEKVFENMRLRRIVKENHGCDINQLAFFFNNKNFSAPFGLDQVKTFDKRGAVQRHSTNTSNVLATVGGCELSVYDNEHCGDHLDIMSNFDLTPLEEDTENKTLKHTLETFCWLYREGDALLATGGADGLVRIISVANSEEIKILEGHQKLIYDIQSHPQSDNIILSTSKDGTIRLWDVDQSKCIAIFEAEATVTCFHPSGEKFVSGNSRGELRVWNVPSTTETMDDEPIIIEKKDSHIVKKMHGDSYIDCIRFANGNVLSKSINGRMEYWDMETEQTIRSIRIRSGENYSRFDVSLDELFFCVGSSQGTIYVYNIKTGKLVTELGHRRSTKAVRCCVFSRDSRQIISAGEDGFIMRYDYIDDATLAEWKNWTKDDL</sequence>
<dbReference type="InterPro" id="IPR019775">
    <property type="entry name" value="WD40_repeat_CS"/>
</dbReference>
<evidence type="ECO:0000256" key="6">
    <source>
        <dbReference type="PROSITE-ProRule" id="PRU00221"/>
    </source>
</evidence>
<keyword evidence="4" id="KW-0805">Transcription regulation</keyword>
<dbReference type="Gene3D" id="2.130.10.10">
    <property type="entry name" value="YVTN repeat-like/Quinoprotein amine dehydrogenase"/>
    <property type="match status" value="1"/>
</dbReference>
<dbReference type="InterPro" id="IPR051243">
    <property type="entry name" value="PcG_WD-repeat"/>
</dbReference>
<gene>
    <name evidence="7" type="ORF">INT48_005448</name>
</gene>
<evidence type="ECO:0000256" key="1">
    <source>
        <dbReference type="ARBA" id="ARBA00008075"/>
    </source>
</evidence>
<keyword evidence="8" id="KW-1185">Reference proteome</keyword>
<reference evidence="7" key="1">
    <citation type="submission" date="2021-01" db="EMBL/GenBank/DDBJ databases">
        <title>Metabolic potential, ecology and presence of endohyphal bacteria is reflected in genomic diversity of Mucoromycotina.</title>
        <authorList>
            <person name="Muszewska A."/>
            <person name="Okrasinska A."/>
            <person name="Steczkiewicz K."/>
            <person name="Drgas O."/>
            <person name="Orlowska M."/>
            <person name="Perlinska-Lenart U."/>
            <person name="Aleksandrzak-Piekarczyk T."/>
            <person name="Szatraj K."/>
            <person name="Zielenkiewicz U."/>
            <person name="Pilsyk S."/>
            <person name="Malc E."/>
            <person name="Mieczkowski P."/>
            <person name="Kruszewska J.S."/>
            <person name="Biernat P."/>
            <person name="Pawlowska J."/>
        </authorList>
    </citation>
    <scope>NUCLEOTIDE SEQUENCE</scope>
    <source>
        <strain evidence="7">WA0000018081</strain>
    </source>
</reference>
<evidence type="ECO:0000256" key="5">
    <source>
        <dbReference type="ARBA" id="ARBA00023163"/>
    </source>
</evidence>
<protein>
    <recommendedName>
        <fullName evidence="9">WD40 repeat-like protein</fullName>
    </recommendedName>
</protein>
<dbReference type="InterPro" id="IPR001680">
    <property type="entry name" value="WD40_rpt"/>
</dbReference>
<dbReference type="PANTHER" id="PTHR10253">
    <property type="entry name" value="POLYCOMB PROTEIN"/>
    <property type="match status" value="1"/>
</dbReference>
<dbReference type="AlphaFoldDB" id="A0A8H7SPJ6"/>
<dbReference type="InterPro" id="IPR015943">
    <property type="entry name" value="WD40/YVTN_repeat-like_dom_sf"/>
</dbReference>
<accession>A0A8H7SPJ6</accession>
<comment type="similarity">
    <text evidence="1">Belongs to the WD repeat ESC family.</text>
</comment>
<proteinExistence type="inferred from homology"/>
<evidence type="ECO:0000313" key="7">
    <source>
        <dbReference type="EMBL" id="KAG2231793.1"/>
    </source>
</evidence>
<dbReference type="PROSITE" id="PS00678">
    <property type="entry name" value="WD_REPEATS_1"/>
    <property type="match status" value="1"/>
</dbReference>
<evidence type="ECO:0000256" key="2">
    <source>
        <dbReference type="ARBA" id="ARBA00022574"/>
    </source>
</evidence>
<dbReference type="Pfam" id="PF00400">
    <property type="entry name" value="WD40"/>
    <property type="match status" value="3"/>
</dbReference>
<dbReference type="InterPro" id="IPR036322">
    <property type="entry name" value="WD40_repeat_dom_sf"/>
</dbReference>
<dbReference type="SUPFAM" id="SSF50978">
    <property type="entry name" value="WD40 repeat-like"/>
    <property type="match status" value="1"/>
</dbReference>
<dbReference type="PROSITE" id="PS50294">
    <property type="entry name" value="WD_REPEATS_REGION"/>
    <property type="match status" value="1"/>
</dbReference>
<name>A0A8H7SPJ6_9FUNG</name>
<comment type="caution">
    <text evidence="7">The sequence shown here is derived from an EMBL/GenBank/DDBJ whole genome shotgun (WGS) entry which is preliminary data.</text>
</comment>
<dbReference type="EMBL" id="JAEPRE010000135">
    <property type="protein sequence ID" value="KAG2231793.1"/>
    <property type="molecule type" value="Genomic_DNA"/>
</dbReference>